<dbReference type="RefSeq" id="WP_016523901.1">
    <property type="nucleotide sequence ID" value="NZ_KE332517.1"/>
</dbReference>
<feature type="domain" description="ACT" evidence="11">
    <location>
        <begin position="146"/>
        <end position="219"/>
    </location>
</feature>
<comment type="similarity">
    <text evidence="2 10">Belongs to the iron-sulfur dependent L-serine dehydratase family.</text>
</comment>
<dbReference type="EMBL" id="ATFE01000013">
    <property type="protein sequence ID" value="EPF28277.1"/>
    <property type="molecule type" value="Genomic_DNA"/>
</dbReference>
<dbReference type="Gene3D" id="3.30.70.260">
    <property type="match status" value="1"/>
</dbReference>
<evidence type="ECO:0000256" key="4">
    <source>
        <dbReference type="ARBA" id="ARBA00022485"/>
    </source>
</evidence>
<dbReference type="PROSITE" id="PS51671">
    <property type="entry name" value="ACT"/>
    <property type="match status" value="1"/>
</dbReference>
<evidence type="ECO:0000256" key="10">
    <source>
        <dbReference type="RuleBase" id="RU366059"/>
    </source>
</evidence>
<sequence>MNVFDIIGPIMIGPSSSHTAGAVRIGLMSRLLLGTPAVKAYIRLHGSFAQTYKGHGTDRALAAGIMGMQTDDERIRRSLQIAKEIGLAITFEPTVIPDAHPNTAEITLTDANGKTVCVQGASVGGGNIVITKIDGREVKITGQSPTIIVVHNDIPGMIAAVTALMAQYKLNVYNFNLARDKKGGTAIMTLQIDGRSLGEDLQAAIEKIPGVTKVIFVRPF</sequence>
<comment type="caution">
    <text evidence="12">The sequence shown here is derived from an EMBL/GenBank/DDBJ whole genome shotgun (WGS) entry which is preliminary data.</text>
</comment>
<dbReference type="GO" id="GO:0006094">
    <property type="term" value="P:gluconeogenesis"/>
    <property type="evidence" value="ECO:0007669"/>
    <property type="project" value="UniProtKB-KW"/>
</dbReference>
<evidence type="ECO:0000313" key="13">
    <source>
        <dbReference type="Proteomes" id="UP000014634"/>
    </source>
</evidence>
<gene>
    <name evidence="12" type="ORF">HMPREF9195_01969</name>
</gene>
<proteinExistence type="inferred from homology"/>
<dbReference type="Proteomes" id="UP000014634">
    <property type="component" value="Unassembled WGS sequence"/>
</dbReference>
<dbReference type="Pfam" id="PF22629">
    <property type="entry name" value="ACT_AHAS_ss"/>
    <property type="match status" value="1"/>
</dbReference>
<evidence type="ECO:0000256" key="6">
    <source>
        <dbReference type="ARBA" id="ARBA00023004"/>
    </source>
</evidence>
<dbReference type="Gene3D" id="3.30.1330.90">
    <property type="entry name" value="D-3-phosphoglycerate dehydrogenase, domain 3"/>
    <property type="match status" value="1"/>
</dbReference>
<dbReference type="NCBIfam" id="TIGR00719">
    <property type="entry name" value="sda_beta"/>
    <property type="match status" value="1"/>
</dbReference>
<evidence type="ECO:0000256" key="7">
    <source>
        <dbReference type="ARBA" id="ARBA00023014"/>
    </source>
</evidence>
<organism evidence="12 13">
    <name type="scientific">Treponema medium ATCC 700293</name>
    <dbReference type="NCBI Taxonomy" id="1125700"/>
    <lineage>
        <taxon>Bacteria</taxon>
        <taxon>Pseudomonadati</taxon>
        <taxon>Spirochaetota</taxon>
        <taxon>Spirochaetia</taxon>
        <taxon>Spirochaetales</taxon>
        <taxon>Treponemataceae</taxon>
        <taxon>Treponema</taxon>
    </lineage>
</organism>
<dbReference type="InterPro" id="IPR054480">
    <property type="entry name" value="AHAS_small-like_ACT"/>
</dbReference>
<evidence type="ECO:0000256" key="5">
    <source>
        <dbReference type="ARBA" id="ARBA00022723"/>
    </source>
</evidence>
<protein>
    <recommendedName>
        <fullName evidence="10">L-serine dehydratase</fullName>
        <ecNumber evidence="10">4.3.1.17</ecNumber>
    </recommendedName>
</protein>
<comment type="catalytic activity">
    <reaction evidence="9 10">
        <text>L-serine = pyruvate + NH4(+)</text>
        <dbReference type="Rhea" id="RHEA:19169"/>
        <dbReference type="ChEBI" id="CHEBI:15361"/>
        <dbReference type="ChEBI" id="CHEBI:28938"/>
        <dbReference type="ChEBI" id="CHEBI:33384"/>
        <dbReference type="EC" id="4.3.1.17"/>
    </reaction>
</comment>
<dbReference type="AlphaFoldDB" id="A0AA87NR14"/>
<keyword evidence="3 10" id="KW-0312">Gluconeogenesis</keyword>
<evidence type="ECO:0000256" key="2">
    <source>
        <dbReference type="ARBA" id="ARBA00008636"/>
    </source>
</evidence>
<dbReference type="PANTHER" id="PTHR30182">
    <property type="entry name" value="L-SERINE DEHYDRATASE"/>
    <property type="match status" value="1"/>
</dbReference>
<dbReference type="InterPro" id="IPR004643">
    <property type="entry name" value="Fe-S_L-Ser_bsu"/>
</dbReference>
<dbReference type="PANTHER" id="PTHR30182:SF12">
    <property type="entry name" value="L-SERINE DEHYDRATASE, BETA CHAIN-RELATED"/>
    <property type="match status" value="1"/>
</dbReference>
<dbReference type="InterPro" id="IPR005131">
    <property type="entry name" value="Ser_deHydtase_bsu"/>
</dbReference>
<keyword evidence="7 10" id="KW-0411">Iron-sulfur</keyword>
<dbReference type="GO" id="GO:0003941">
    <property type="term" value="F:L-serine ammonia-lyase activity"/>
    <property type="evidence" value="ECO:0007669"/>
    <property type="project" value="UniProtKB-UniRule"/>
</dbReference>
<dbReference type="PIRSF" id="PIRSF036692">
    <property type="entry name" value="SDH_B"/>
    <property type="match status" value="1"/>
</dbReference>
<keyword evidence="5 10" id="KW-0479">Metal-binding</keyword>
<keyword evidence="8 10" id="KW-0456">Lyase</keyword>
<keyword evidence="4 10" id="KW-0004">4Fe-4S</keyword>
<dbReference type="InterPro" id="IPR045865">
    <property type="entry name" value="ACT-like_dom_sf"/>
</dbReference>
<reference evidence="12 13" key="1">
    <citation type="submission" date="2013-04" db="EMBL/GenBank/DDBJ databases">
        <title>The Genome Sequence of Treponema medium ATCC 700293.</title>
        <authorList>
            <consortium name="The Broad Institute Genomics Platform"/>
            <person name="Earl A."/>
            <person name="Ward D."/>
            <person name="Feldgarden M."/>
            <person name="Gevers D."/>
            <person name="Leonetti C."/>
            <person name="Blanton J.M."/>
            <person name="Dewhirst F.E."/>
            <person name="Izard J."/>
            <person name="Walker B."/>
            <person name="Young S."/>
            <person name="Zeng Q."/>
            <person name="Gargeya S."/>
            <person name="Fitzgerald M."/>
            <person name="Haas B."/>
            <person name="Abouelleil A."/>
            <person name="Allen A.W."/>
            <person name="Alvarado L."/>
            <person name="Arachchi H.M."/>
            <person name="Berlin A.M."/>
            <person name="Chapman S.B."/>
            <person name="Gainer-Dewar J."/>
            <person name="Goldberg J."/>
            <person name="Griggs A."/>
            <person name="Gujja S."/>
            <person name="Hansen M."/>
            <person name="Howarth C."/>
            <person name="Imamovic A."/>
            <person name="Ireland A."/>
            <person name="Larimer J."/>
            <person name="McCowan C."/>
            <person name="Murphy C."/>
            <person name="Pearson M."/>
            <person name="Poon T.W."/>
            <person name="Priest M."/>
            <person name="Roberts A."/>
            <person name="Saif S."/>
            <person name="Shea T."/>
            <person name="Sisk P."/>
            <person name="Sykes S."/>
            <person name="Wortman J."/>
            <person name="Nusbaum C."/>
            <person name="Birren B."/>
        </authorList>
    </citation>
    <scope>NUCLEOTIDE SEQUENCE [LARGE SCALE GENOMIC DNA]</scope>
    <source>
        <strain evidence="12 13">ATCC 700293</strain>
    </source>
</reference>
<name>A0AA87NR14_TREMD</name>
<evidence type="ECO:0000256" key="9">
    <source>
        <dbReference type="ARBA" id="ARBA00049406"/>
    </source>
</evidence>
<evidence type="ECO:0000313" key="12">
    <source>
        <dbReference type="EMBL" id="EPF28277.1"/>
    </source>
</evidence>
<dbReference type="GO" id="GO:0046872">
    <property type="term" value="F:metal ion binding"/>
    <property type="evidence" value="ECO:0007669"/>
    <property type="project" value="UniProtKB-KW"/>
</dbReference>
<dbReference type="CDD" id="cd04903">
    <property type="entry name" value="ACT_LSD"/>
    <property type="match status" value="1"/>
</dbReference>
<dbReference type="Pfam" id="PF03315">
    <property type="entry name" value="SDH_beta"/>
    <property type="match status" value="1"/>
</dbReference>
<dbReference type="SUPFAM" id="SSF55021">
    <property type="entry name" value="ACT-like"/>
    <property type="match status" value="1"/>
</dbReference>
<evidence type="ECO:0000256" key="3">
    <source>
        <dbReference type="ARBA" id="ARBA00022432"/>
    </source>
</evidence>
<accession>A0AA87NR14</accession>
<evidence type="ECO:0000256" key="8">
    <source>
        <dbReference type="ARBA" id="ARBA00023239"/>
    </source>
</evidence>
<dbReference type="InterPro" id="IPR029009">
    <property type="entry name" value="ASB_dom_sf"/>
</dbReference>
<dbReference type="InterPro" id="IPR002912">
    <property type="entry name" value="ACT_dom"/>
</dbReference>
<dbReference type="InterPro" id="IPR051318">
    <property type="entry name" value="Fe-S_L-Ser"/>
</dbReference>
<comment type="cofactor">
    <cofactor evidence="1 10">
        <name>[4Fe-4S] cluster</name>
        <dbReference type="ChEBI" id="CHEBI:49883"/>
    </cofactor>
</comment>
<evidence type="ECO:0000256" key="1">
    <source>
        <dbReference type="ARBA" id="ARBA00001966"/>
    </source>
</evidence>
<dbReference type="GO" id="GO:0051539">
    <property type="term" value="F:4 iron, 4 sulfur cluster binding"/>
    <property type="evidence" value="ECO:0007669"/>
    <property type="project" value="UniProtKB-UniRule"/>
</dbReference>
<evidence type="ECO:0000259" key="11">
    <source>
        <dbReference type="PROSITE" id="PS51671"/>
    </source>
</evidence>
<dbReference type="SUPFAM" id="SSF143548">
    <property type="entry name" value="Serine metabolism enzymes domain"/>
    <property type="match status" value="1"/>
</dbReference>
<keyword evidence="6 10" id="KW-0408">Iron</keyword>
<dbReference type="EC" id="4.3.1.17" evidence="10"/>